<dbReference type="PRINTS" id="PR01345">
    <property type="entry name" value="CERVTRCPTASE"/>
</dbReference>
<dbReference type="InterPro" id="IPR000477">
    <property type="entry name" value="RT_dom"/>
</dbReference>
<feature type="domain" description="PHD-type" evidence="7">
    <location>
        <begin position="94"/>
        <end position="153"/>
    </location>
</feature>
<accession>A0AA89BS99</accession>
<keyword evidence="2 4" id="KW-0863">Zinc-finger</keyword>
<dbReference type="PANTHER" id="PTHR33395">
    <property type="entry name" value="TRANSCRIPTASE, PUTATIVE-RELATED-RELATED"/>
    <property type="match status" value="1"/>
</dbReference>
<dbReference type="AlphaFoldDB" id="A0AA89BS99"/>
<dbReference type="Gene3D" id="3.60.10.10">
    <property type="entry name" value="Endonuclease/exonuclease/phosphatase"/>
    <property type="match status" value="1"/>
</dbReference>
<evidence type="ECO:0000256" key="1">
    <source>
        <dbReference type="ARBA" id="ARBA00022723"/>
    </source>
</evidence>
<feature type="signal peptide" evidence="6">
    <location>
        <begin position="1"/>
        <end position="18"/>
    </location>
</feature>
<dbReference type="InterPro" id="IPR001965">
    <property type="entry name" value="Znf_PHD"/>
</dbReference>
<feature type="compositionally biased region" description="Polar residues" evidence="5">
    <location>
        <begin position="586"/>
        <end position="603"/>
    </location>
</feature>
<dbReference type="SMART" id="SM00249">
    <property type="entry name" value="PHD"/>
    <property type="match status" value="1"/>
</dbReference>
<dbReference type="GO" id="GO:0061343">
    <property type="term" value="P:cell adhesion involved in heart morphogenesis"/>
    <property type="evidence" value="ECO:0007669"/>
    <property type="project" value="TreeGrafter"/>
</dbReference>
<dbReference type="InterPro" id="IPR013083">
    <property type="entry name" value="Znf_RING/FYVE/PHD"/>
</dbReference>
<dbReference type="Pfam" id="PF00078">
    <property type="entry name" value="RVT_1"/>
    <property type="match status" value="1"/>
</dbReference>
<sequence>MNWRLCFIILHMLLTLSCHRYEKDQILETPSTTWENIRIPSSVLCFKHNDELKHQYLTTRKSTVNGKSHFLYLFTLLLLNSCDSHPNPGPTALKYPCGVCKKAVTWSKTVRSIACNTCNVWFHTECIGMSSAVYQPLADNVDYSWHCCNCGLPNFNSSLFTDFEEPHDDSSHQSAMSNSDISFDNPISTSSPIKNNPTGSSSTKQADHHNNLRILGINFQSMKSKLKEFWSVLHQTEPDVIIASETWLNPSITEGELLPPTYKFIARRDRPGSSHGGVAIITKSTLDASEITIDTDTELVAISLPSKQVKPIIICGLYRPPNTNIEYMQSMCNTIMDIQNRFKDSIVWIGGDINLPDINWKDESICGHQYSSSINNTFINLLRDIGSQQMIDFPTCGENILDIFASNRPSLVNKCSGLPGLSDHDIILVDTMVMPKFRRPIKRQVYLWSKADLPGMEKELESYVTSLRERRADDTLPHISVVWEDFKSTCVATIDKYVPSKLTSSRYSQPWCNRKIKKLSRQKKRANQKARRTNKLRDWRRYHALQKANKDECKSAYHDYVNNMISDDKTNKKLFTFVKNKKSDGSGVSSLRDNGSLHSSPSSKAEILNNQFSSVFTTEDPHKCPNLGQSPYKAVPSFKITSKGVEKLLNNLNPHKASGPDKISTRFLKSMSSVLAPALAIIFQTSLDSGEVPADWKSAYVTPLFKKGDKAKASNYRPVSLTSVCCKVMEHIIHSQVINHLEANNILTDVQHGFRKRRSCESQLITTINDLAKGLDDKLQIDAITLDFSKAFDKVPHHRLAIKLHHYGVRGNILQWIKSFLADRKQQVVVDGESSQPASVTSGVPQGTVLGPLLFLIYINDLPQRVNSTSRLFADDCLLYRTIRCRADTEALQNDLDKLQEWEKDWLMSFNPDKCEVIRITNKRNIIHASYSIHGQNLQMTNKAKYLGVTIDEKISWGLHISNTTRKANNTIAFLKRNLGRCPRNIKAASYKSLVRPQVEYASTVWDNSNKTQITAVEMVQRRAARYIMNDYRRESSVTSMLQQLQLDSLRARRLRARATMMYRVVNNLIDLPHDQLQAARITTRGHSQRFIQPSCNIRCYKDSFYPAGVVIWNSLPQYLVIADSLEAFKSGISTYTME</sequence>
<proteinExistence type="predicted"/>
<reference evidence="9" key="1">
    <citation type="submission" date="2019-08" db="EMBL/GenBank/DDBJ databases">
        <title>The improved chromosome-level genome for the pearl oyster Pinctada fucata martensii using PacBio sequencing and Hi-C.</title>
        <authorList>
            <person name="Zheng Z."/>
        </authorList>
    </citation>
    <scope>NUCLEOTIDE SEQUENCE</scope>
    <source>
        <strain evidence="9">ZZ-2019</strain>
        <tissue evidence="9">Adductor muscle</tissue>
    </source>
</reference>
<evidence type="ECO:0000313" key="9">
    <source>
        <dbReference type="EMBL" id="KAK3092380.1"/>
    </source>
</evidence>
<feature type="domain" description="Reverse transcriptase" evidence="8">
    <location>
        <begin position="685"/>
        <end position="951"/>
    </location>
</feature>
<dbReference type="Proteomes" id="UP001186944">
    <property type="component" value="Unassembled WGS sequence"/>
</dbReference>
<feature type="chain" id="PRO_5041672815" evidence="6">
    <location>
        <begin position="19"/>
        <end position="1139"/>
    </location>
</feature>
<dbReference type="GO" id="GO:0003824">
    <property type="term" value="F:catalytic activity"/>
    <property type="evidence" value="ECO:0007669"/>
    <property type="project" value="InterPro"/>
</dbReference>
<dbReference type="InterPro" id="IPR019787">
    <property type="entry name" value="Znf_PHD-finger"/>
</dbReference>
<feature type="region of interest" description="Disordered" evidence="5">
    <location>
        <begin position="582"/>
        <end position="603"/>
    </location>
</feature>
<dbReference type="PROSITE" id="PS50016">
    <property type="entry name" value="ZF_PHD_2"/>
    <property type="match status" value="1"/>
</dbReference>
<dbReference type="SUPFAM" id="SSF56672">
    <property type="entry name" value="DNA/RNA polymerases"/>
    <property type="match status" value="1"/>
</dbReference>
<organism evidence="9 10">
    <name type="scientific">Pinctada imbricata</name>
    <name type="common">Atlantic pearl-oyster</name>
    <name type="synonym">Pinctada martensii</name>
    <dbReference type="NCBI Taxonomy" id="66713"/>
    <lineage>
        <taxon>Eukaryota</taxon>
        <taxon>Metazoa</taxon>
        <taxon>Spiralia</taxon>
        <taxon>Lophotrochozoa</taxon>
        <taxon>Mollusca</taxon>
        <taxon>Bivalvia</taxon>
        <taxon>Autobranchia</taxon>
        <taxon>Pteriomorphia</taxon>
        <taxon>Pterioida</taxon>
        <taxon>Pterioidea</taxon>
        <taxon>Pteriidae</taxon>
        <taxon>Pinctada</taxon>
    </lineage>
</organism>
<gene>
    <name evidence="9" type="ORF">FSP39_002171</name>
</gene>
<comment type="caution">
    <text evidence="9">The sequence shown here is derived from an EMBL/GenBank/DDBJ whole genome shotgun (WGS) entry which is preliminary data.</text>
</comment>
<dbReference type="GO" id="GO:0007508">
    <property type="term" value="P:larval heart development"/>
    <property type="evidence" value="ECO:0007669"/>
    <property type="project" value="TreeGrafter"/>
</dbReference>
<keyword evidence="3" id="KW-0862">Zinc</keyword>
<keyword evidence="10" id="KW-1185">Reference proteome</keyword>
<dbReference type="GO" id="GO:0031012">
    <property type="term" value="C:extracellular matrix"/>
    <property type="evidence" value="ECO:0007669"/>
    <property type="project" value="TreeGrafter"/>
</dbReference>
<evidence type="ECO:0000259" key="7">
    <source>
        <dbReference type="PROSITE" id="PS50016"/>
    </source>
</evidence>
<dbReference type="SUPFAM" id="SSF57903">
    <property type="entry name" value="FYVE/PHD zinc finger"/>
    <property type="match status" value="1"/>
</dbReference>
<dbReference type="EMBL" id="VSWD01000009">
    <property type="protein sequence ID" value="KAK3092380.1"/>
    <property type="molecule type" value="Genomic_DNA"/>
</dbReference>
<dbReference type="InterPro" id="IPR036691">
    <property type="entry name" value="Endo/exonu/phosph_ase_sf"/>
</dbReference>
<keyword evidence="1" id="KW-0479">Metal-binding</keyword>
<dbReference type="PANTHER" id="PTHR33395:SF22">
    <property type="entry name" value="REVERSE TRANSCRIPTASE DOMAIN-CONTAINING PROTEIN"/>
    <property type="match status" value="1"/>
</dbReference>
<dbReference type="InterPro" id="IPR019786">
    <property type="entry name" value="Zinc_finger_PHD-type_CS"/>
</dbReference>
<name>A0AA89BS99_PINIB</name>
<dbReference type="CDD" id="cd01650">
    <property type="entry name" value="RT_nLTR_like"/>
    <property type="match status" value="1"/>
</dbReference>
<dbReference type="GO" id="GO:0008270">
    <property type="term" value="F:zinc ion binding"/>
    <property type="evidence" value="ECO:0007669"/>
    <property type="project" value="UniProtKB-KW"/>
</dbReference>
<evidence type="ECO:0000259" key="8">
    <source>
        <dbReference type="PROSITE" id="PS50878"/>
    </source>
</evidence>
<evidence type="ECO:0000256" key="5">
    <source>
        <dbReference type="SAM" id="MobiDB-lite"/>
    </source>
</evidence>
<dbReference type="SUPFAM" id="SSF56219">
    <property type="entry name" value="DNase I-like"/>
    <property type="match status" value="1"/>
</dbReference>
<feature type="compositionally biased region" description="Polar residues" evidence="5">
    <location>
        <begin position="186"/>
        <end position="204"/>
    </location>
</feature>
<protein>
    <submittedName>
        <fullName evidence="9">Uncharacterized protein</fullName>
    </submittedName>
</protein>
<evidence type="ECO:0000256" key="3">
    <source>
        <dbReference type="ARBA" id="ARBA00022833"/>
    </source>
</evidence>
<dbReference type="InterPro" id="IPR011011">
    <property type="entry name" value="Znf_FYVE_PHD"/>
</dbReference>
<dbReference type="Pfam" id="PF14529">
    <property type="entry name" value="Exo_endo_phos_2"/>
    <property type="match status" value="1"/>
</dbReference>
<evidence type="ECO:0000313" key="10">
    <source>
        <dbReference type="Proteomes" id="UP001186944"/>
    </source>
</evidence>
<dbReference type="InterPro" id="IPR005135">
    <property type="entry name" value="Endo/exonuclease/phosphatase"/>
</dbReference>
<dbReference type="InterPro" id="IPR043502">
    <property type="entry name" value="DNA/RNA_pol_sf"/>
</dbReference>
<dbReference type="PROSITE" id="PS01359">
    <property type="entry name" value="ZF_PHD_1"/>
    <property type="match status" value="1"/>
</dbReference>
<dbReference type="PROSITE" id="PS51257">
    <property type="entry name" value="PROKAR_LIPOPROTEIN"/>
    <property type="match status" value="1"/>
</dbReference>
<dbReference type="Gene3D" id="3.30.40.10">
    <property type="entry name" value="Zinc/RING finger domain, C3HC4 (zinc finger)"/>
    <property type="match status" value="1"/>
</dbReference>
<feature type="region of interest" description="Disordered" evidence="5">
    <location>
        <begin position="186"/>
        <end position="207"/>
    </location>
</feature>
<evidence type="ECO:0000256" key="4">
    <source>
        <dbReference type="PROSITE-ProRule" id="PRU00146"/>
    </source>
</evidence>
<dbReference type="PROSITE" id="PS50878">
    <property type="entry name" value="RT_POL"/>
    <property type="match status" value="1"/>
</dbReference>
<evidence type="ECO:0000256" key="6">
    <source>
        <dbReference type="SAM" id="SignalP"/>
    </source>
</evidence>
<evidence type="ECO:0000256" key="2">
    <source>
        <dbReference type="ARBA" id="ARBA00022771"/>
    </source>
</evidence>
<keyword evidence="6" id="KW-0732">Signal</keyword>